<accession>A0ABT6UZH9</accession>
<protein>
    <submittedName>
        <fullName evidence="1">Uncharacterized protein</fullName>
    </submittedName>
</protein>
<proteinExistence type="predicted"/>
<dbReference type="EMBL" id="JASCQP010000023">
    <property type="protein sequence ID" value="MDI5891086.1"/>
    <property type="molecule type" value="Genomic_DNA"/>
</dbReference>
<evidence type="ECO:0000313" key="1">
    <source>
        <dbReference type="EMBL" id="MDI5891086.1"/>
    </source>
</evidence>
<sequence>MQDVAILNRDWLLIGRQVRTAIGKLIDLLAIDYASWMVTLADYQLEDIYQEFAERYDRPQATLGKAFANKFGIDLDAVTLNENHKLVVVATQLSASSERINNYLTQHAQLSINAMYFSAFEDVGSR</sequence>
<name>A0ABT6UZH9_9GAMM</name>
<reference evidence="1 2" key="1">
    <citation type="submission" date="2023-04" db="EMBL/GenBank/DDBJ databases">
        <title>Halomonas strains isolated from rhizosphere soil.</title>
        <authorList>
            <person name="Xu L."/>
            <person name="Sun J.-Q."/>
        </authorList>
    </citation>
    <scope>NUCLEOTIDE SEQUENCE [LARGE SCALE GENOMIC DNA]</scope>
    <source>
        <strain evidence="1 2">LR5S20</strain>
    </source>
</reference>
<organism evidence="1 2">
    <name type="scientific">Halomonas rhizosphaerae</name>
    <dbReference type="NCBI Taxonomy" id="3043296"/>
    <lineage>
        <taxon>Bacteria</taxon>
        <taxon>Pseudomonadati</taxon>
        <taxon>Pseudomonadota</taxon>
        <taxon>Gammaproteobacteria</taxon>
        <taxon>Oceanospirillales</taxon>
        <taxon>Halomonadaceae</taxon>
        <taxon>Halomonas</taxon>
    </lineage>
</organism>
<dbReference type="Proteomes" id="UP001225957">
    <property type="component" value="Unassembled WGS sequence"/>
</dbReference>
<keyword evidence="2" id="KW-1185">Reference proteome</keyword>
<comment type="caution">
    <text evidence="1">The sequence shown here is derived from an EMBL/GenBank/DDBJ whole genome shotgun (WGS) entry which is preliminary data.</text>
</comment>
<dbReference type="RefSeq" id="WP_282735047.1">
    <property type="nucleotide sequence ID" value="NZ_JASCQP010000023.1"/>
</dbReference>
<gene>
    <name evidence="1" type="ORF">QLQ83_08270</name>
</gene>
<evidence type="ECO:0000313" key="2">
    <source>
        <dbReference type="Proteomes" id="UP001225957"/>
    </source>
</evidence>